<dbReference type="EMBL" id="JXTB01000189">
    <property type="protein sequence ID" value="PON54849.1"/>
    <property type="molecule type" value="Genomic_DNA"/>
</dbReference>
<name>A0A2P5C1F9_PARAD</name>
<dbReference type="AlphaFoldDB" id="A0A2P5C1F9"/>
<organism evidence="1 2">
    <name type="scientific">Parasponia andersonii</name>
    <name type="common">Sponia andersonii</name>
    <dbReference type="NCBI Taxonomy" id="3476"/>
    <lineage>
        <taxon>Eukaryota</taxon>
        <taxon>Viridiplantae</taxon>
        <taxon>Streptophyta</taxon>
        <taxon>Embryophyta</taxon>
        <taxon>Tracheophyta</taxon>
        <taxon>Spermatophyta</taxon>
        <taxon>Magnoliopsida</taxon>
        <taxon>eudicotyledons</taxon>
        <taxon>Gunneridae</taxon>
        <taxon>Pentapetalae</taxon>
        <taxon>rosids</taxon>
        <taxon>fabids</taxon>
        <taxon>Rosales</taxon>
        <taxon>Cannabaceae</taxon>
        <taxon>Parasponia</taxon>
    </lineage>
</organism>
<evidence type="ECO:0000313" key="1">
    <source>
        <dbReference type="EMBL" id="PON54849.1"/>
    </source>
</evidence>
<evidence type="ECO:0000313" key="2">
    <source>
        <dbReference type="Proteomes" id="UP000237105"/>
    </source>
</evidence>
<dbReference type="Proteomes" id="UP000237105">
    <property type="component" value="Unassembled WGS sequence"/>
</dbReference>
<sequence>MQKRVGSLACGVIFALWQKKYHYEELILRLFVELSTNDFEAIVVVIWILWNEKNNVVYGTGCRRPDEVHEGAGRLLFEFQYARLKIDGDIAQQNKPLRVKWCCPSTGKLKLNIDTTVDQRLGRVGVGAMIRDCNGHAIDVLARLIPIFISPFGAN</sequence>
<gene>
    <name evidence="1" type="ORF">PanWU01x14_192150</name>
</gene>
<comment type="caution">
    <text evidence="1">The sequence shown here is derived from an EMBL/GenBank/DDBJ whole genome shotgun (WGS) entry which is preliminary data.</text>
</comment>
<proteinExistence type="predicted"/>
<reference evidence="2" key="1">
    <citation type="submission" date="2016-06" db="EMBL/GenBank/DDBJ databases">
        <title>Parallel loss of symbiosis genes in relatives of nitrogen-fixing non-legume Parasponia.</title>
        <authorList>
            <person name="Van Velzen R."/>
            <person name="Holmer R."/>
            <person name="Bu F."/>
            <person name="Rutten L."/>
            <person name="Van Zeijl A."/>
            <person name="Liu W."/>
            <person name="Santuari L."/>
            <person name="Cao Q."/>
            <person name="Sharma T."/>
            <person name="Shen D."/>
            <person name="Roswanjaya Y."/>
            <person name="Wardhani T."/>
            <person name="Kalhor M.S."/>
            <person name="Jansen J."/>
            <person name="Van den Hoogen J."/>
            <person name="Gungor B."/>
            <person name="Hartog M."/>
            <person name="Hontelez J."/>
            <person name="Verver J."/>
            <person name="Yang W.-C."/>
            <person name="Schijlen E."/>
            <person name="Repin R."/>
            <person name="Schilthuizen M."/>
            <person name="Schranz E."/>
            <person name="Heidstra R."/>
            <person name="Miyata K."/>
            <person name="Fedorova E."/>
            <person name="Kohlen W."/>
            <person name="Bisseling T."/>
            <person name="Smit S."/>
            <person name="Geurts R."/>
        </authorList>
    </citation>
    <scope>NUCLEOTIDE SEQUENCE [LARGE SCALE GENOMIC DNA]</scope>
    <source>
        <strain evidence="2">cv. WU1-14</strain>
    </source>
</reference>
<evidence type="ECO:0008006" key="3">
    <source>
        <dbReference type="Google" id="ProtNLM"/>
    </source>
</evidence>
<keyword evidence="2" id="KW-1185">Reference proteome</keyword>
<accession>A0A2P5C1F9</accession>
<protein>
    <recommendedName>
        <fullName evidence="3">RNase H type-1 domain-containing protein</fullName>
    </recommendedName>
</protein>
<dbReference type="OrthoDB" id="1906820at2759"/>